<evidence type="ECO:0000256" key="7">
    <source>
        <dbReference type="PROSITE-ProRule" id="PRU00094"/>
    </source>
</evidence>
<evidence type="ECO:0000313" key="10">
    <source>
        <dbReference type="EMBL" id="KAK7303953.1"/>
    </source>
</evidence>
<keyword evidence="4" id="KW-0805">Transcription regulation</keyword>
<feature type="region of interest" description="Disordered" evidence="8">
    <location>
        <begin position="53"/>
        <end position="90"/>
    </location>
</feature>
<feature type="compositionally biased region" description="Polar residues" evidence="8">
    <location>
        <begin position="78"/>
        <end position="90"/>
    </location>
</feature>
<dbReference type="InterPro" id="IPR052138">
    <property type="entry name" value="GATA_ZnFinger_Domain"/>
</dbReference>
<dbReference type="SUPFAM" id="SSF57716">
    <property type="entry name" value="Glucocorticoid receptor-like (DNA-binding domain)"/>
    <property type="match status" value="1"/>
</dbReference>
<dbReference type="PANTHER" id="PTHR47255:SF4">
    <property type="entry name" value="GATA ZINC FINGER DOMAIN-CONTAINING PROTEIN 12"/>
    <property type="match status" value="1"/>
</dbReference>
<dbReference type="SMART" id="SM00401">
    <property type="entry name" value="ZnF_GATA"/>
    <property type="match status" value="1"/>
</dbReference>
<evidence type="ECO:0000256" key="3">
    <source>
        <dbReference type="ARBA" id="ARBA00022833"/>
    </source>
</evidence>
<feature type="region of interest" description="Disordered" evidence="8">
    <location>
        <begin position="1"/>
        <end position="22"/>
    </location>
</feature>
<sequence>MREKGRMKEKGSSRGKGWHRDGVGDDVHDYRYSVSSSPMTLYLNEDHTHHLFTTHHHQPSSSSSSSSLLFNPDHQDQRGSSYWESKNLQQSDHEEVHTYMNIVCEKEENRSDVKLMRVWKKEEGCEDLEGEDSSVKWFPKLRMKMRRRIVSDQRGGSEIGSFSNSKQMKCEKKYPLSPLGTDDSNNSSSSNHSNITVRVCADCHTTKTPLWRGGPKGPKSLCNACGIRQRKARRALEAAASANVTLLVESEKSHVKKGYKLPSKGRKMSKTERAPRLIKKHKLEASKYRKGFGNIENFIISISENLARQQVFPQDEKEAAILLMALSYGLLHGFPSDRYLD</sequence>
<comment type="caution">
    <text evidence="10">The sequence shown here is derived from an EMBL/GenBank/DDBJ whole genome shotgun (WGS) entry which is preliminary data.</text>
</comment>
<keyword evidence="11" id="KW-1185">Reference proteome</keyword>
<dbReference type="InterPro" id="IPR013088">
    <property type="entry name" value="Znf_NHR/GATA"/>
</dbReference>
<organism evidence="10 11">
    <name type="scientific">Clitoria ternatea</name>
    <name type="common">Butterfly pea</name>
    <dbReference type="NCBI Taxonomy" id="43366"/>
    <lineage>
        <taxon>Eukaryota</taxon>
        <taxon>Viridiplantae</taxon>
        <taxon>Streptophyta</taxon>
        <taxon>Embryophyta</taxon>
        <taxon>Tracheophyta</taxon>
        <taxon>Spermatophyta</taxon>
        <taxon>Magnoliopsida</taxon>
        <taxon>eudicotyledons</taxon>
        <taxon>Gunneridae</taxon>
        <taxon>Pentapetalae</taxon>
        <taxon>rosids</taxon>
        <taxon>fabids</taxon>
        <taxon>Fabales</taxon>
        <taxon>Fabaceae</taxon>
        <taxon>Papilionoideae</taxon>
        <taxon>50 kb inversion clade</taxon>
        <taxon>NPAAA clade</taxon>
        <taxon>indigoferoid/millettioid clade</taxon>
        <taxon>Phaseoleae</taxon>
        <taxon>Clitoria</taxon>
    </lineage>
</organism>
<evidence type="ECO:0000256" key="6">
    <source>
        <dbReference type="ARBA" id="ARBA00023163"/>
    </source>
</evidence>
<accession>A0AAN9JRQ0</accession>
<keyword evidence="6" id="KW-0804">Transcription</keyword>
<keyword evidence="1" id="KW-0479">Metal-binding</keyword>
<dbReference type="CDD" id="cd00202">
    <property type="entry name" value="ZnF_GATA"/>
    <property type="match status" value="1"/>
</dbReference>
<evidence type="ECO:0000256" key="4">
    <source>
        <dbReference type="ARBA" id="ARBA00023015"/>
    </source>
</evidence>
<evidence type="ECO:0000256" key="8">
    <source>
        <dbReference type="SAM" id="MobiDB-lite"/>
    </source>
</evidence>
<gene>
    <name evidence="10" type="ORF">RJT34_14895</name>
</gene>
<feature type="domain" description="GATA-type" evidence="9">
    <location>
        <begin position="198"/>
        <end position="230"/>
    </location>
</feature>
<proteinExistence type="predicted"/>
<dbReference type="Proteomes" id="UP001359559">
    <property type="component" value="Unassembled WGS sequence"/>
</dbReference>
<evidence type="ECO:0000313" key="11">
    <source>
        <dbReference type="Proteomes" id="UP001359559"/>
    </source>
</evidence>
<feature type="region of interest" description="Disordered" evidence="8">
    <location>
        <begin position="152"/>
        <end position="192"/>
    </location>
</feature>
<dbReference type="Pfam" id="PF00320">
    <property type="entry name" value="GATA"/>
    <property type="match status" value="1"/>
</dbReference>
<dbReference type="AlphaFoldDB" id="A0AAN9JRQ0"/>
<evidence type="ECO:0000256" key="5">
    <source>
        <dbReference type="ARBA" id="ARBA00023125"/>
    </source>
</evidence>
<evidence type="ECO:0000256" key="2">
    <source>
        <dbReference type="ARBA" id="ARBA00022771"/>
    </source>
</evidence>
<evidence type="ECO:0000256" key="1">
    <source>
        <dbReference type="ARBA" id="ARBA00022723"/>
    </source>
</evidence>
<dbReference type="Gene3D" id="3.30.50.10">
    <property type="entry name" value="Erythroid Transcription Factor GATA-1, subunit A"/>
    <property type="match status" value="1"/>
</dbReference>
<dbReference type="PROSITE" id="PS00344">
    <property type="entry name" value="GATA_ZN_FINGER_1"/>
    <property type="match status" value="1"/>
</dbReference>
<protein>
    <recommendedName>
        <fullName evidence="9">GATA-type domain-containing protein</fullName>
    </recommendedName>
</protein>
<reference evidence="10 11" key="1">
    <citation type="submission" date="2024-01" db="EMBL/GenBank/DDBJ databases">
        <title>The genomes of 5 underutilized Papilionoideae crops provide insights into root nodulation and disease resistance.</title>
        <authorList>
            <person name="Yuan L."/>
        </authorList>
    </citation>
    <scope>NUCLEOTIDE SEQUENCE [LARGE SCALE GENOMIC DNA]</scope>
    <source>
        <strain evidence="10">LY-2023</strain>
        <tissue evidence="10">Leaf</tissue>
    </source>
</reference>
<dbReference type="GO" id="GO:0043565">
    <property type="term" value="F:sequence-specific DNA binding"/>
    <property type="evidence" value="ECO:0007669"/>
    <property type="project" value="InterPro"/>
</dbReference>
<dbReference type="GO" id="GO:0006355">
    <property type="term" value="P:regulation of DNA-templated transcription"/>
    <property type="evidence" value="ECO:0007669"/>
    <property type="project" value="InterPro"/>
</dbReference>
<dbReference type="GO" id="GO:0008270">
    <property type="term" value="F:zinc ion binding"/>
    <property type="evidence" value="ECO:0007669"/>
    <property type="project" value="UniProtKB-KW"/>
</dbReference>
<dbReference type="PROSITE" id="PS50114">
    <property type="entry name" value="GATA_ZN_FINGER_2"/>
    <property type="match status" value="1"/>
</dbReference>
<name>A0AAN9JRQ0_CLITE</name>
<keyword evidence="5" id="KW-0238">DNA-binding</keyword>
<keyword evidence="3" id="KW-0862">Zinc</keyword>
<evidence type="ECO:0000259" key="9">
    <source>
        <dbReference type="PROSITE" id="PS50114"/>
    </source>
</evidence>
<keyword evidence="2 7" id="KW-0863">Zinc-finger</keyword>
<dbReference type="EMBL" id="JAYKXN010000003">
    <property type="protein sequence ID" value="KAK7303953.1"/>
    <property type="molecule type" value="Genomic_DNA"/>
</dbReference>
<dbReference type="PANTHER" id="PTHR47255">
    <property type="entry name" value="GATA TRANSCRIPTION FACTOR 22-RELATED"/>
    <property type="match status" value="1"/>
</dbReference>
<dbReference type="InterPro" id="IPR000679">
    <property type="entry name" value="Znf_GATA"/>
</dbReference>